<evidence type="ECO:0000313" key="5">
    <source>
        <dbReference type="Proteomes" id="UP000279541"/>
    </source>
</evidence>
<feature type="transmembrane region" description="Helical" evidence="1">
    <location>
        <begin position="7"/>
        <end position="27"/>
    </location>
</feature>
<dbReference type="Proteomes" id="UP000279541">
    <property type="component" value="Chromosome"/>
</dbReference>
<keyword evidence="1" id="KW-0812">Transmembrane</keyword>
<name>A0A1N7IM46_9FLAO</name>
<dbReference type="AlphaFoldDB" id="A0A1N7IM46"/>
<organism evidence="3 4">
    <name type="scientific">Chryseobacterium joostei</name>
    <dbReference type="NCBI Taxonomy" id="112234"/>
    <lineage>
        <taxon>Bacteria</taxon>
        <taxon>Pseudomonadati</taxon>
        <taxon>Bacteroidota</taxon>
        <taxon>Flavobacteriia</taxon>
        <taxon>Flavobacteriales</taxon>
        <taxon>Weeksellaceae</taxon>
        <taxon>Chryseobacterium group</taxon>
        <taxon>Chryseobacterium</taxon>
    </lineage>
</organism>
<keyword evidence="1" id="KW-0472">Membrane</keyword>
<evidence type="ECO:0000256" key="1">
    <source>
        <dbReference type="SAM" id="Phobius"/>
    </source>
</evidence>
<evidence type="ECO:0000313" key="3">
    <source>
        <dbReference type="EMBL" id="SIS38066.1"/>
    </source>
</evidence>
<accession>A0A1N7IM46</accession>
<dbReference type="EMBL" id="FTNZ01000006">
    <property type="protein sequence ID" value="SIS38066.1"/>
    <property type="molecule type" value="Genomic_DNA"/>
</dbReference>
<reference evidence="3 4" key="1">
    <citation type="submission" date="2017-01" db="EMBL/GenBank/DDBJ databases">
        <authorList>
            <person name="Mah S.A."/>
            <person name="Swanson W.J."/>
            <person name="Moy G.W."/>
            <person name="Vacquier V.D."/>
        </authorList>
    </citation>
    <scope>NUCLEOTIDE SEQUENCE [LARGE SCALE GENOMIC DNA]</scope>
    <source>
        <strain evidence="3 4">DSM 16927</strain>
    </source>
</reference>
<reference evidence="2 5" key="2">
    <citation type="submission" date="2018-11" db="EMBL/GenBank/DDBJ databases">
        <title>Proposal to divide the Flavobacteriaceae and reorganize its genera based on Amino Acid Identity values calculated from whole genome sequences.</title>
        <authorList>
            <person name="Nicholson A.C."/>
            <person name="Gulvik C.A."/>
            <person name="Whitney A.M."/>
            <person name="Humrighouse B.W."/>
            <person name="Bell M."/>
            <person name="Holmes B."/>
            <person name="Steigerwalt A.G."/>
            <person name="Villarma A."/>
            <person name="Sheth M."/>
            <person name="Batra D."/>
            <person name="Pryor J."/>
            <person name="Bernardet J.-F."/>
            <person name="Hugo C."/>
            <person name="Kampfer P."/>
            <person name="Newman J."/>
            <person name="McQuiston J.R."/>
        </authorList>
    </citation>
    <scope>NUCLEOTIDE SEQUENCE [LARGE SCALE GENOMIC DNA]</scope>
    <source>
        <strain evidence="2 5">DSM 16927</strain>
    </source>
</reference>
<evidence type="ECO:0000313" key="4">
    <source>
        <dbReference type="Proteomes" id="UP000186106"/>
    </source>
</evidence>
<dbReference type="Proteomes" id="UP000186106">
    <property type="component" value="Unassembled WGS sequence"/>
</dbReference>
<keyword evidence="5" id="KW-1185">Reference proteome</keyword>
<sequence>MKKIVIRFWIINLLISIILFVAYRIAISQTETINGNSFEKWIQFFELLLNFGFSFFYFIAMIIFSFAILLNLIKKVRNKLYLSFLTFLGLPSICIIYMIFTELINFQMLNFFSVIYIFIMTIQFLMFRKIIEKTRSE</sequence>
<proteinExistence type="predicted"/>
<dbReference type="KEGG" id="cjt:EG359_02350"/>
<feature type="transmembrane region" description="Helical" evidence="1">
    <location>
        <begin position="47"/>
        <end position="73"/>
    </location>
</feature>
<dbReference type="EMBL" id="CP033926">
    <property type="protein sequence ID" value="AZA98516.1"/>
    <property type="molecule type" value="Genomic_DNA"/>
</dbReference>
<keyword evidence="1" id="KW-1133">Transmembrane helix</keyword>
<protein>
    <submittedName>
        <fullName evidence="3">Uncharacterized protein</fullName>
    </submittedName>
</protein>
<dbReference type="STRING" id="112234.SAMN05421768_10655"/>
<evidence type="ECO:0000313" key="2">
    <source>
        <dbReference type="EMBL" id="AZA98516.1"/>
    </source>
</evidence>
<feature type="transmembrane region" description="Helical" evidence="1">
    <location>
        <begin position="80"/>
        <end position="100"/>
    </location>
</feature>
<feature type="transmembrane region" description="Helical" evidence="1">
    <location>
        <begin position="106"/>
        <end position="127"/>
    </location>
</feature>
<gene>
    <name evidence="2" type="ORF">EG359_02350</name>
    <name evidence="3" type="ORF">SAMN05421768_10655</name>
</gene>